<dbReference type="Gene3D" id="3.30.420.10">
    <property type="entry name" value="Ribonuclease H-like superfamily/Ribonuclease H"/>
    <property type="match status" value="1"/>
</dbReference>
<dbReference type="EMBL" id="CP092869">
    <property type="protein sequence ID" value="UYV69850.1"/>
    <property type="molecule type" value="Genomic_DNA"/>
</dbReference>
<proteinExistence type="predicted"/>
<sequence length="287" mass="32361">MVPVDVFSAPCKARPLLEWGQRDAYRRLPRWPWQAPGRVGGLISSRNAWLLEPSIGHHSEFSLCDGSSFPPATSPVVWLQRWDITLSDTLSNLVTSRCGCPISIFPIILPRAMSSRWCLVAIGYFILSINLGVHDGRIHFRRRPQERSHQDCIVERHTARTPGFMVWGGISYESRTPLIFIQGTMTAQIYIADVLQIGPPIPGSRSQIMIPKSRDSARKIPGLLLQPVVLPFLEQTDNAIFQQDNARPHTANISRAFLKNVDILPWPSCSPDLSPIEHVWDMMGREI</sequence>
<dbReference type="InterPro" id="IPR036397">
    <property type="entry name" value="RNaseH_sf"/>
</dbReference>
<reference evidence="1 2" key="1">
    <citation type="submission" date="2022-01" db="EMBL/GenBank/DDBJ databases">
        <title>A chromosomal length assembly of Cordylochernes scorpioides.</title>
        <authorList>
            <person name="Zeh D."/>
            <person name="Zeh J."/>
        </authorList>
    </citation>
    <scope>NUCLEOTIDE SEQUENCE [LARGE SCALE GENOMIC DNA]</scope>
    <source>
        <strain evidence="1">IN4F17</strain>
        <tissue evidence="1">Whole Body</tissue>
    </source>
</reference>
<keyword evidence="2" id="KW-1185">Reference proteome</keyword>
<accession>A0ABY6KLX4</accession>
<name>A0ABY6KLX4_9ARAC</name>
<evidence type="ECO:0000313" key="2">
    <source>
        <dbReference type="Proteomes" id="UP001235939"/>
    </source>
</evidence>
<gene>
    <name evidence="1" type="ORF">LAZ67_7000966</name>
</gene>
<evidence type="ECO:0008006" key="3">
    <source>
        <dbReference type="Google" id="ProtNLM"/>
    </source>
</evidence>
<dbReference type="Proteomes" id="UP001235939">
    <property type="component" value="Chromosome 07"/>
</dbReference>
<protein>
    <recommendedName>
        <fullName evidence="3">Tc1-like transposase DDE domain-containing protein</fullName>
    </recommendedName>
</protein>
<organism evidence="1 2">
    <name type="scientific">Cordylochernes scorpioides</name>
    <dbReference type="NCBI Taxonomy" id="51811"/>
    <lineage>
        <taxon>Eukaryota</taxon>
        <taxon>Metazoa</taxon>
        <taxon>Ecdysozoa</taxon>
        <taxon>Arthropoda</taxon>
        <taxon>Chelicerata</taxon>
        <taxon>Arachnida</taxon>
        <taxon>Pseudoscorpiones</taxon>
        <taxon>Cheliferoidea</taxon>
        <taxon>Chernetidae</taxon>
        <taxon>Cordylochernes</taxon>
    </lineage>
</organism>
<evidence type="ECO:0000313" key="1">
    <source>
        <dbReference type="EMBL" id="UYV69850.1"/>
    </source>
</evidence>